<dbReference type="InterPro" id="IPR006104">
    <property type="entry name" value="Glyco_hydro_2_N"/>
</dbReference>
<dbReference type="Gene3D" id="2.60.120.260">
    <property type="entry name" value="Galactose-binding domain-like"/>
    <property type="match status" value="1"/>
</dbReference>
<dbReference type="GO" id="GO:0009341">
    <property type="term" value="C:beta-galactosidase complex"/>
    <property type="evidence" value="ECO:0007669"/>
    <property type="project" value="InterPro"/>
</dbReference>
<dbReference type="PRINTS" id="PR00132">
    <property type="entry name" value="GLHYDRLASE2"/>
</dbReference>
<reference evidence="15" key="2">
    <citation type="journal article" date="2021" name="PeerJ">
        <title>Extensive microbial diversity within the chicken gut microbiome revealed by metagenomics and culture.</title>
        <authorList>
            <person name="Gilroy R."/>
            <person name="Ravi A."/>
            <person name="Getino M."/>
            <person name="Pursley I."/>
            <person name="Horton D.L."/>
            <person name="Alikhan N.F."/>
            <person name="Baker D."/>
            <person name="Gharbi K."/>
            <person name="Hall N."/>
            <person name="Watson M."/>
            <person name="Adriaenssens E.M."/>
            <person name="Foster-Nyarko E."/>
            <person name="Jarju S."/>
            <person name="Secka A."/>
            <person name="Antonio M."/>
            <person name="Oren A."/>
            <person name="Chaudhuri R.R."/>
            <person name="La Ragione R."/>
            <person name="Hildebrand F."/>
            <person name="Pallen M.J."/>
        </authorList>
    </citation>
    <scope>NUCLEOTIDE SEQUENCE</scope>
    <source>
        <strain evidence="15">21143</strain>
    </source>
</reference>
<dbReference type="GO" id="GO:0004565">
    <property type="term" value="F:beta-galactosidase activity"/>
    <property type="evidence" value="ECO:0007669"/>
    <property type="project" value="UniProtKB-EC"/>
</dbReference>
<dbReference type="SUPFAM" id="SSF51445">
    <property type="entry name" value="(Trans)glycosidases"/>
    <property type="match status" value="1"/>
</dbReference>
<comment type="catalytic activity">
    <reaction evidence="1">
        <text>Hydrolysis of terminal non-reducing beta-D-galactose residues in beta-D-galactosides.</text>
        <dbReference type="EC" id="3.2.1.23"/>
    </reaction>
</comment>
<comment type="subunit">
    <text evidence="4">Monomer.</text>
</comment>
<dbReference type="GO" id="GO:0005990">
    <property type="term" value="P:lactose catabolic process"/>
    <property type="evidence" value="ECO:0007669"/>
    <property type="project" value="TreeGrafter"/>
</dbReference>
<keyword evidence="8" id="KW-0326">Glycosidase</keyword>
<dbReference type="InterPro" id="IPR004199">
    <property type="entry name" value="B-gal_small/dom_5"/>
</dbReference>
<sequence>MKNRLFITLLAAFCAGLFLSARAQETRKIYLSGTGFGNTVKWDFYCTEGRNSGKWKKIEVPSQWELQGFGEYTYGRWYKDKDRNSGMVRRLKNPSMEQGIYRHTFSVPAAYQGQQISLVFDGVMTDTEVSVNGQVVGPKHQGGFYRFSYDITDFISFGKKNILEVTVWKHSSNKSVNNAERKADWWLFGGIYRPVFLEIKPVRHIDRLAVDARADGSIDAQVFLSGIDKAYMVDATLSSLASGEVLYGKLQAQAAAGDSVVTLSGRWNGVRAWNPEDPNLYVLSVSLRGNDGTVLHRYDQRVGFRTVDFRPKDGLYVNGVKVILKGINRHSFWPDGGRTTNKQISIDDVKLIKEMNMNAIRCHYPPDDHFLDVCDSLGVFFIDELAGWQNSYDTQVGSRLLAEMLTRDVNHPSIIIWSNGNEGGWNKKLDPLFDFYDPQKRHVIHPWADFDELDTHHYPAYLTGVARFTYGYKLFMPTEFMHGQYDQGHGAGLEDFWNSYTSHPLFVGGFMWDFCDNAVRRSDRNGELDSDGFNAPDGILGPYREKEGSYYTVRDIWAPIQVEKFFVTPSFNGRFKVSNDYLYTSLDKCRMTYKLYKVESPLANEKGVQKEIGEGTVLLPALAPGEQGYAFMELPSNFFDADVLEVTAYNPDGSEMCTRTWSVGYARDYWKRHGEASSVLSPAVCREQGNGVTLSAGGVEVTFDKTTGYITRVLSGKQSVSFSNGPVPVGMVASVKSTQTRMDGDTAVFAVKYNGNIDSIVWRMSPEGLLDMNLLMLNRSRLGGGLDDAASYDNITNLGITFSYPESCVTGMRWLGGGPYRVWKNRLRGANMGVWEKAYNNTITGESFENLIYPEFKGYHSNLYWATIQNKEQDFTVYSMSDGVYLRMLTPEEPKNRQGSTLTMPAFPAGDISFLLEIPAIRSFKPISQHGPKSQPGTIRIKSGDEGIHLDLGFDFRKKQ</sequence>
<dbReference type="InterPro" id="IPR017853">
    <property type="entry name" value="GH"/>
</dbReference>
<evidence type="ECO:0000313" key="16">
    <source>
        <dbReference type="Proteomes" id="UP000886722"/>
    </source>
</evidence>
<evidence type="ECO:0000256" key="4">
    <source>
        <dbReference type="ARBA" id="ARBA00011245"/>
    </source>
</evidence>
<evidence type="ECO:0000256" key="9">
    <source>
        <dbReference type="ARBA" id="ARBA00032230"/>
    </source>
</evidence>
<dbReference type="Pfam" id="PF02837">
    <property type="entry name" value="Glyco_hydro_2_N"/>
    <property type="match status" value="1"/>
</dbReference>
<accession>A0A9D1GFU9</accession>
<dbReference type="Pfam" id="PF00703">
    <property type="entry name" value="Glyco_hydro_2"/>
    <property type="match status" value="1"/>
</dbReference>
<feature type="domain" description="Glycosyl hydrolases family 2 sugar binding" evidence="13">
    <location>
        <begin position="56"/>
        <end position="201"/>
    </location>
</feature>
<dbReference type="Gene3D" id="2.60.40.10">
    <property type="entry name" value="Immunoglobulins"/>
    <property type="match status" value="1"/>
</dbReference>
<comment type="similarity">
    <text evidence="3">Belongs to the glycosyl hydrolase 2 family.</text>
</comment>
<evidence type="ECO:0000256" key="7">
    <source>
        <dbReference type="ARBA" id="ARBA00022837"/>
    </source>
</evidence>
<feature type="signal peptide" evidence="10">
    <location>
        <begin position="1"/>
        <end position="23"/>
    </location>
</feature>
<dbReference type="InterPro" id="IPR006103">
    <property type="entry name" value="Glyco_hydro_2_cat"/>
</dbReference>
<evidence type="ECO:0000256" key="6">
    <source>
        <dbReference type="ARBA" id="ARBA00022801"/>
    </source>
</evidence>
<proteinExistence type="inferred from homology"/>
<dbReference type="InterPro" id="IPR036156">
    <property type="entry name" value="Beta-gal/glucu_dom_sf"/>
</dbReference>
<dbReference type="InterPro" id="IPR006102">
    <property type="entry name" value="Ig-like_GH2"/>
</dbReference>
<dbReference type="InterPro" id="IPR050347">
    <property type="entry name" value="Bact_Beta-galactosidase"/>
</dbReference>
<dbReference type="Gene3D" id="3.20.20.80">
    <property type="entry name" value="Glycosidases"/>
    <property type="match status" value="1"/>
</dbReference>
<protein>
    <recommendedName>
        <fullName evidence="5">beta-galactosidase</fullName>
        <ecNumber evidence="5">3.2.1.23</ecNumber>
    </recommendedName>
    <alternativeName>
        <fullName evidence="9">Lactase</fullName>
    </alternativeName>
</protein>
<evidence type="ECO:0000256" key="3">
    <source>
        <dbReference type="ARBA" id="ARBA00007401"/>
    </source>
</evidence>
<comment type="cofactor">
    <cofactor evidence="2">
        <name>Ca(2+)</name>
        <dbReference type="ChEBI" id="CHEBI:29108"/>
    </cofactor>
</comment>
<dbReference type="InterPro" id="IPR006101">
    <property type="entry name" value="Glyco_hydro_2"/>
</dbReference>
<evidence type="ECO:0000256" key="10">
    <source>
        <dbReference type="SAM" id="SignalP"/>
    </source>
</evidence>
<feature type="domain" description="Glycoside hydrolase family 2 immunoglobulin-like beta-sandwich" evidence="11">
    <location>
        <begin position="242"/>
        <end position="305"/>
    </location>
</feature>
<evidence type="ECO:0000256" key="8">
    <source>
        <dbReference type="ARBA" id="ARBA00023295"/>
    </source>
</evidence>
<dbReference type="Proteomes" id="UP000886722">
    <property type="component" value="Unassembled WGS sequence"/>
</dbReference>
<keyword evidence="6" id="KW-0378">Hydrolase</keyword>
<dbReference type="SUPFAM" id="SSF49303">
    <property type="entry name" value="beta-Galactosidase/glucuronidase domain"/>
    <property type="match status" value="1"/>
</dbReference>
<dbReference type="InterPro" id="IPR023232">
    <property type="entry name" value="Glyco_hydro_2_AS"/>
</dbReference>
<evidence type="ECO:0000256" key="5">
    <source>
        <dbReference type="ARBA" id="ARBA00012756"/>
    </source>
</evidence>
<evidence type="ECO:0000259" key="14">
    <source>
        <dbReference type="Pfam" id="PF02929"/>
    </source>
</evidence>
<dbReference type="GO" id="GO:0030246">
    <property type="term" value="F:carbohydrate binding"/>
    <property type="evidence" value="ECO:0007669"/>
    <property type="project" value="InterPro"/>
</dbReference>
<dbReference type="Gene3D" id="2.70.98.10">
    <property type="match status" value="1"/>
</dbReference>
<dbReference type="AlphaFoldDB" id="A0A9D1GFU9"/>
<name>A0A9D1GFU9_9BACT</name>
<evidence type="ECO:0000259" key="13">
    <source>
        <dbReference type="Pfam" id="PF02837"/>
    </source>
</evidence>
<gene>
    <name evidence="15" type="ORF">IAD06_08585</name>
</gene>
<dbReference type="InterPro" id="IPR013783">
    <property type="entry name" value="Ig-like_fold"/>
</dbReference>
<dbReference type="InterPro" id="IPR014718">
    <property type="entry name" value="GH-type_carb-bd"/>
</dbReference>
<evidence type="ECO:0000256" key="1">
    <source>
        <dbReference type="ARBA" id="ARBA00001412"/>
    </source>
</evidence>
<evidence type="ECO:0000259" key="12">
    <source>
        <dbReference type="Pfam" id="PF02836"/>
    </source>
</evidence>
<reference evidence="15" key="1">
    <citation type="submission" date="2020-10" db="EMBL/GenBank/DDBJ databases">
        <authorList>
            <person name="Gilroy R."/>
        </authorList>
    </citation>
    <scope>NUCLEOTIDE SEQUENCE</scope>
    <source>
        <strain evidence="15">21143</strain>
    </source>
</reference>
<dbReference type="PROSITE" id="PS00608">
    <property type="entry name" value="GLYCOSYL_HYDROL_F2_2"/>
    <property type="match status" value="1"/>
</dbReference>
<dbReference type="SUPFAM" id="SSF74650">
    <property type="entry name" value="Galactose mutarotase-like"/>
    <property type="match status" value="1"/>
</dbReference>
<evidence type="ECO:0000259" key="11">
    <source>
        <dbReference type="Pfam" id="PF00703"/>
    </source>
</evidence>
<feature type="domain" description="Glycoside hydrolase family 2 catalytic" evidence="12">
    <location>
        <begin position="314"/>
        <end position="436"/>
    </location>
</feature>
<dbReference type="InterPro" id="IPR011013">
    <property type="entry name" value="Gal_mutarotase_sf_dom"/>
</dbReference>
<keyword evidence="10" id="KW-0732">Signal</keyword>
<dbReference type="EMBL" id="DVKT01000063">
    <property type="protein sequence ID" value="HIT40073.1"/>
    <property type="molecule type" value="Genomic_DNA"/>
</dbReference>
<dbReference type="SUPFAM" id="SSF49785">
    <property type="entry name" value="Galactose-binding domain-like"/>
    <property type="match status" value="1"/>
</dbReference>
<evidence type="ECO:0000256" key="2">
    <source>
        <dbReference type="ARBA" id="ARBA00001913"/>
    </source>
</evidence>
<evidence type="ECO:0000313" key="15">
    <source>
        <dbReference type="EMBL" id="HIT40073.1"/>
    </source>
</evidence>
<dbReference type="Pfam" id="PF02929">
    <property type="entry name" value="Bgal_small_N"/>
    <property type="match status" value="1"/>
</dbReference>
<organism evidence="15 16">
    <name type="scientific">Candidatus Caccoplasma intestinavium</name>
    <dbReference type="NCBI Taxonomy" id="2840716"/>
    <lineage>
        <taxon>Bacteria</taxon>
        <taxon>Pseudomonadati</taxon>
        <taxon>Bacteroidota</taxon>
        <taxon>Bacteroidia</taxon>
        <taxon>Bacteroidales</taxon>
        <taxon>Bacteroidaceae</taxon>
        <taxon>Bacteroidaceae incertae sedis</taxon>
        <taxon>Candidatus Caccoplasma</taxon>
    </lineage>
</organism>
<keyword evidence="7" id="KW-0106">Calcium</keyword>
<feature type="domain" description="Beta galactosidase small chain/" evidence="14">
    <location>
        <begin position="757"/>
        <end position="877"/>
    </location>
</feature>
<dbReference type="EC" id="3.2.1.23" evidence="5"/>
<dbReference type="PANTHER" id="PTHR46323">
    <property type="entry name" value="BETA-GALACTOSIDASE"/>
    <property type="match status" value="1"/>
</dbReference>
<comment type="caution">
    <text evidence="15">The sequence shown here is derived from an EMBL/GenBank/DDBJ whole genome shotgun (WGS) entry which is preliminary data.</text>
</comment>
<feature type="chain" id="PRO_5039086555" description="beta-galactosidase" evidence="10">
    <location>
        <begin position="24"/>
        <end position="960"/>
    </location>
</feature>
<dbReference type="Pfam" id="PF02836">
    <property type="entry name" value="Glyco_hydro_2_C"/>
    <property type="match status" value="1"/>
</dbReference>
<dbReference type="InterPro" id="IPR008979">
    <property type="entry name" value="Galactose-bd-like_sf"/>
</dbReference>
<dbReference type="PANTHER" id="PTHR46323:SF2">
    <property type="entry name" value="BETA-GALACTOSIDASE"/>
    <property type="match status" value="1"/>
</dbReference>